<comment type="similarity">
    <text evidence="4 11">Belongs to the aldose epimerase family.</text>
</comment>
<dbReference type="EC" id="5.1.3.3" evidence="6 11"/>
<dbReference type="CDD" id="cd09019">
    <property type="entry name" value="galactose_mutarotase_like"/>
    <property type="match status" value="1"/>
</dbReference>
<dbReference type="RefSeq" id="WP_194506875.1">
    <property type="nucleotide sequence ID" value="NZ_JADILU010000002.1"/>
</dbReference>
<dbReference type="InterPro" id="IPR015443">
    <property type="entry name" value="Aldose_1-epimerase"/>
</dbReference>
<evidence type="ECO:0000256" key="11">
    <source>
        <dbReference type="PIRNR" id="PIRNR005096"/>
    </source>
</evidence>
<organism evidence="12 13">
    <name type="scientific">Psychroserpens luteus</name>
    <dbReference type="NCBI Taxonomy" id="1434066"/>
    <lineage>
        <taxon>Bacteria</taxon>
        <taxon>Pseudomonadati</taxon>
        <taxon>Bacteroidota</taxon>
        <taxon>Flavobacteriia</taxon>
        <taxon>Flavobacteriales</taxon>
        <taxon>Flavobacteriaceae</taxon>
        <taxon>Psychroserpens</taxon>
    </lineage>
</organism>
<dbReference type="GO" id="GO:0016853">
    <property type="term" value="F:isomerase activity"/>
    <property type="evidence" value="ECO:0007669"/>
    <property type="project" value="UniProtKB-KW"/>
</dbReference>
<evidence type="ECO:0000256" key="5">
    <source>
        <dbReference type="ARBA" id="ARBA00011245"/>
    </source>
</evidence>
<comment type="catalytic activity">
    <reaction evidence="1 11">
        <text>alpha-D-glucose = beta-D-glucose</text>
        <dbReference type="Rhea" id="RHEA:10264"/>
        <dbReference type="ChEBI" id="CHEBI:15903"/>
        <dbReference type="ChEBI" id="CHEBI:17925"/>
        <dbReference type="EC" id="5.1.3.3"/>
    </reaction>
</comment>
<gene>
    <name evidence="12" type="ORF">ACFS29_19810</name>
</gene>
<comment type="subunit">
    <text evidence="5">Monomer.</text>
</comment>
<evidence type="ECO:0000256" key="6">
    <source>
        <dbReference type="ARBA" id="ARBA00013185"/>
    </source>
</evidence>
<keyword evidence="9 11" id="KW-0413">Isomerase</keyword>
<dbReference type="PANTHER" id="PTHR10091:SF0">
    <property type="entry name" value="GALACTOSE MUTAROTASE"/>
    <property type="match status" value="1"/>
</dbReference>
<evidence type="ECO:0000256" key="8">
    <source>
        <dbReference type="ARBA" id="ARBA00022837"/>
    </source>
</evidence>
<keyword evidence="13" id="KW-1185">Reference proteome</keyword>
<evidence type="ECO:0000256" key="2">
    <source>
        <dbReference type="ARBA" id="ARBA00001913"/>
    </source>
</evidence>
<comment type="pathway">
    <text evidence="3 11">Carbohydrate metabolism; hexose metabolism.</text>
</comment>
<protein>
    <recommendedName>
        <fullName evidence="7 11">Aldose 1-epimerase</fullName>
        <ecNumber evidence="6 11">5.1.3.3</ecNumber>
    </recommendedName>
</protein>
<name>A0ABW5ZXZ4_9FLAO</name>
<evidence type="ECO:0000313" key="12">
    <source>
        <dbReference type="EMBL" id="MFD2917909.1"/>
    </source>
</evidence>
<dbReference type="InterPro" id="IPR008183">
    <property type="entry name" value="Aldose_1/G6P_1-epimerase"/>
</dbReference>
<evidence type="ECO:0000256" key="10">
    <source>
        <dbReference type="ARBA" id="ARBA00023277"/>
    </source>
</evidence>
<dbReference type="NCBIfam" id="NF008277">
    <property type="entry name" value="PRK11055.1"/>
    <property type="match status" value="1"/>
</dbReference>
<evidence type="ECO:0000256" key="1">
    <source>
        <dbReference type="ARBA" id="ARBA00001614"/>
    </source>
</evidence>
<dbReference type="InterPro" id="IPR014718">
    <property type="entry name" value="GH-type_carb-bd"/>
</dbReference>
<dbReference type="InterPro" id="IPR011013">
    <property type="entry name" value="Gal_mutarotase_sf_dom"/>
</dbReference>
<proteinExistence type="inferred from homology"/>
<comment type="caution">
    <text evidence="12">The sequence shown here is derived from an EMBL/GenBank/DDBJ whole genome shotgun (WGS) entry which is preliminary data.</text>
</comment>
<evidence type="ECO:0000256" key="3">
    <source>
        <dbReference type="ARBA" id="ARBA00005028"/>
    </source>
</evidence>
<evidence type="ECO:0000313" key="13">
    <source>
        <dbReference type="Proteomes" id="UP001597548"/>
    </source>
</evidence>
<dbReference type="SUPFAM" id="SSF74650">
    <property type="entry name" value="Galactose mutarotase-like"/>
    <property type="match status" value="1"/>
</dbReference>
<dbReference type="Proteomes" id="UP001597548">
    <property type="component" value="Unassembled WGS sequence"/>
</dbReference>
<sequence>MSSLKTAIISNANGMELHISNFGATIISLKVPNKQGTLTEVVVGLSSPLDYLKDDYLTQNRCLGSSCGRYAGRISGGGYKIDGKLYALSQHNGQHLHGGFNGFDKKYWNFESVDRHENPTITLSYTSKHLEEGHPGNLQVSVSYQLLETNELIITYNAKTDEPTHVNLTNHSYFNLNGNGTICNHKLQIKSNSYLEVDSKTMISSGEILSSIGTRVDRNELDVIANENFRGFDDTFILTTEVNCARLISEETGIEMIVDTNQPALVLFTPKTFDDLSFKEGLTYGEFPAICFETQNYPDAPNHINFPSTLLLPDETYENKSNFRFKIVS</sequence>
<evidence type="ECO:0000256" key="4">
    <source>
        <dbReference type="ARBA" id="ARBA00006206"/>
    </source>
</evidence>
<keyword evidence="10 11" id="KW-0119">Carbohydrate metabolism</keyword>
<dbReference type="InterPro" id="IPR047215">
    <property type="entry name" value="Galactose_mutarotase-like"/>
</dbReference>
<dbReference type="InterPro" id="IPR018052">
    <property type="entry name" value="Ald1_epimerase_CS"/>
</dbReference>
<reference evidence="13" key="1">
    <citation type="journal article" date="2019" name="Int. J. Syst. Evol. Microbiol.">
        <title>The Global Catalogue of Microorganisms (GCM) 10K type strain sequencing project: providing services to taxonomists for standard genome sequencing and annotation.</title>
        <authorList>
            <consortium name="The Broad Institute Genomics Platform"/>
            <consortium name="The Broad Institute Genome Sequencing Center for Infectious Disease"/>
            <person name="Wu L."/>
            <person name="Ma J."/>
        </authorList>
    </citation>
    <scope>NUCLEOTIDE SEQUENCE [LARGE SCALE GENOMIC DNA]</scope>
    <source>
        <strain evidence="13">KCTC 32514</strain>
    </source>
</reference>
<comment type="cofactor">
    <cofactor evidence="2">
        <name>Ca(2+)</name>
        <dbReference type="ChEBI" id="CHEBI:29108"/>
    </cofactor>
</comment>
<dbReference type="Gene3D" id="2.70.98.10">
    <property type="match status" value="1"/>
</dbReference>
<dbReference type="PROSITE" id="PS00545">
    <property type="entry name" value="ALDOSE_1_EPIMERASE"/>
    <property type="match status" value="1"/>
</dbReference>
<dbReference type="EMBL" id="JBHUOS010000016">
    <property type="protein sequence ID" value="MFD2917909.1"/>
    <property type="molecule type" value="Genomic_DNA"/>
</dbReference>
<dbReference type="PIRSF" id="PIRSF005096">
    <property type="entry name" value="GALM"/>
    <property type="match status" value="1"/>
</dbReference>
<accession>A0ABW5ZXZ4</accession>
<keyword evidence="8" id="KW-0106">Calcium</keyword>
<dbReference type="Pfam" id="PF01263">
    <property type="entry name" value="Aldose_epim"/>
    <property type="match status" value="1"/>
</dbReference>
<evidence type="ECO:0000256" key="7">
    <source>
        <dbReference type="ARBA" id="ARBA00014165"/>
    </source>
</evidence>
<evidence type="ECO:0000256" key="9">
    <source>
        <dbReference type="ARBA" id="ARBA00023235"/>
    </source>
</evidence>
<dbReference type="PANTHER" id="PTHR10091">
    <property type="entry name" value="ALDOSE-1-EPIMERASE"/>
    <property type="match status" value="1"/>
</dbReference>